<dbReference type="InterPro" id="IPR050230">
    <property type="entry name" value="CALM/Myosin/TropC-like"/>
</dbReference>
<feature type="domain" description="Protein KASH5 EF-hand-like" evidence="2">
    <location>
        <begin position="15"/>
        <end position="77"/>
    </location>
</feature>
<dbReference type="Pfam" id="PF14658">
    <property type="entry name" value="EF-hand_9"/>
    <property type="match status" value="1"/>
</dbReference>
<evidence type="ECO:0000259" key="2">
    <source>
        <dbReference type="Pfam" id="PF14658"/>
    </source>
</evidence>
<dbReference type="FunFam" id="1.10.238.10:FF:000400">
    <property type="entry name" value="EF hand family protein"/>
    <property type="match status" value="1"/>
</dbReference>
<dbReference type="GO" id="GO:0005509">
    <property type="term" value="F:calcium ion binding"/>
    <property type="evidence" value="ECO:0007669"/>
    <property type="project" value="InterPro"/>
</dbReference>
<dbReference type="SUPFAM" id="SSF47473">
    <property type="entry name" value="EF-hand"/>
    <property type="match status" value="1"/>
</dbReference>
<reference evidence="3" key="1">
    <citation type="journal article" date="2012" name="Proc. Natl. Acad. Sci. U.S.A.">
        <title>Antigenic diversity is generated by distinct evolutionary mechanisms in African trypanosome species.</title>
        <authorList>
            <person name="Jackson A.P."/>
            <person name="Berry A."/>
            <person name="Aslett M."/>
            <person name="Allison H.C."/>
            <person name="Burton P."/>
            <person name="Vavrova-Anderson J."/>
            <person name="Brown R."/>
            <person name="Browne H."/>
            <person name="Corton N."/>
            <person name="Hauser H."/>
            <person name="Gamble J."/>
            <person name="Gilderthorp R."/>
            <person name="Marcello L."/>
            <person name="McQuillan J."/>
            <person name="Otto T.D."/>
            <person name="Quail M.A."/>
            <person name="Sanders M.J."/>
            <person name="van Tonder A."/>
            <person name="Ginger M.L."/>
            <person name="Field M.C."/>
            <person name="Barry J.D."/>
            <person name="Hertz-Fowler C."/>
            <person name="Berriman M."/>
        </authorList>
    </citation>
    <scope>NUCLEOTIDE SEQUENCE</scope>
    <source>
        <strain evidence="3">Y486</strain>
    </source>
</reference>
<dbReference type="PANTHER" id="PTHR23048:SF0">
    <property type="entry name" value="CALMODULIN LIKE 3"/>
    <property type="match status" value="1"/>
</dbReference>
<dbReference type="OMA" id="DSIYKMT"/>
<gene>
    <name evidence="3" type="ORF">TVY486_1108670</name>
</gene>
<dbReference type="InterPro" id="IPR011992">
    <property type="entry name" value="EF-hand-dom_pair"/>
</dbReference>
<protein>
    <submittedName>
        <fullName evidence="3">Putative calmodulin</fullName>
    </submittedName>
</protein>
<dbReference type="Gene3D" id="1.10.238.10">
    <property type="entry name" value="EF-hand"/>
    <property type="match status" value="1"/>
</dbReference>
<dbReference type="InterPro" id="IPR002048">
    <property type="entry name" value="EF_hand_dom"/>
</dbReference>
<accession>G0UC35</accession>
<evidence type="ECO:0000313" key="3">
    <source>
        <dbReference type="EMBL" id="CCC53383.1"/>
    </source>
</evidence>
<dbReference type="GO" id="GO:0016460">
    <property type="term" value="C:myosin II complex"/>
    <property type="evidence" value="ECO:0007669"/>
    <property type="project" value="TreeGrafter"/>
</dbReference>
<organism evidence="3">
    <name type="scientific">Trypanosoma vivax (strain Y486)</name>
    <dbReference type="NCBI Taxonomy" id="1055687"/>
    <lineage>
        <taxon>Eukaryota</taxon>
        <taxon>Discoba</taxon>
        <taxon>Euglenozoa</taxon>
        <taxon>Kinetoplastea</taxon>
        <taxon>Metakinetoplastina</taxon>
        <taxon>Trypanosomatida</taxon>
        <taxon>Trypanosomatidae</taxon>
        <taxon>Trypanosoma</taxon>
        <taxon>Duttonella</taxon>
    </lineage>
</organism>
<dbReference type="EMBL" id="HE573027">
    <property type="protein sequence ID" value="CCC53383.1"/>
    <property type="molecule type" value="Genomic_DNA"/>
</dbReference>
<proteinExistence type="predicted"/>
<evidence type="ECO:0000256" key="1">
    <source>
        <dbReference type="ARBA" id="ARBA00022737"/>
    </source>
</evidence>
<dbReference type="VEuPathDB" id="TriTrypDB:TvY486_1108670"/>
<dbReference type="AlphaFoldDB" id="G0UC35"/>
<dbReference type="CDD" id="cd00051">
    <property type="entry name" value="EFh"/>
    <property type="match status" value="1"/>
</dbReference>
<dbReference type="PANTHER" id="PTHR23048">
    <property type="entry name" value="MYOSIN LIGHT CHAIN 1, 3"/>
    <property type="match status" value="1"/>
</dbReference>
<name>G0UC35_TRYVY</name>
<sequence length="154" mass="17709">MASAFDDLTREYLKRRFDFFDRDKIERVPLKDLIALVRACGGTPSESDTQLLQSEADPDGRGSMSFDGFCRAMKVAYTNMKTARDLKEAFQGLDADRKGYLPQHILRYLLTTQGECLTTEEMNAFVEEMRSEMDMEGNFVLSDVVYKMTPELFR</sequence>
<dbReference type="InterPro" id="IPR039508">
    <property type="entry name" value="KASH5_EF-hand-like_dom"/>
</dbReference>
<keyword evidence="1" id="KW-0677">Repeat</keyword>